<organism evidence="1 2">
    <name type="scientific">Zalaria obscura</name>
    <dbReference type="NCBI Taxonomy" id="2024903"/>
    <lineage>
        <taxon>Eukaryota</taxon>
        <taxon>Fungi</taxon>
        <taxon>Dikarya</taxon>
        <taxon>Ascomycota</taxon>
        <taxon>Pezizomycotina</taxon>
        <taxon>Dothideomycetes</taxon>
        <taxon>Dothideomycetidae</taxon>
        <taxon>Dothideales</taxon>
        <taxon>Zalariaceae</taxon>
        <taxon>Zalaria</taxon>
    </lineage>
</organism>
<name>A0ACC3SF37_9PEZI</name>
<proteinExistence type="predicted"/>
<evidence type="ECO:0000313" key="2">
    <source>
        <dbReference type="Proteomes" id="UP001320706"/>
    </source>
</evidence>
<dbReference type="Proteomes" id="UP001320706">
    <property type="component" value="Unassembled WGS sequence"/>
</dbReference>
<protein>
    <submittedName>
        <fullName evidence="1">Uncharacterized protein</fullName>
    </submittedName>
</protein>
<comment type="caution">
    <text evidence="1">The sequence shown here is derived from an EMBL/GenBank/DDBJ whole genome shotgun (WGS) entry which is preliminary data.</text>
</comment>
<gene>
    <name evidence="1" type="ORF">M8818_003114</name>
</gene>
<accession>A0ACC3SF37</accession>
<sequence length="128" mass="13714">MPSTCQGRNANQERLTSHAQLSMSHQSLIPWTISPSVLTLNTPNHSPQLIPISGRSQDRGTATWYACNSALADKDDVSLVHVHHAIAARGTSGQASGSRSVQGPTRPYPAPDTKTLGVQTNTITTRDM</sequence>
<evidence type="ECO:0000313" key="1">
    <source>
        <dbReference type="EMBL" id="KAK8211461.1"/>
    </source>
</evidence>
<reference evidence="1" key="1">
    <citation type="submission" date="2024-02" db="EMBL/GenBank/DDBJ databases">
        <title>Metagenome Assembled Genome of Zalaria obscura JY119.</title>
        <authorList>
            <person name="Vighnesh L."/>
            <person name="Jagadeeshwari U."/>
            <person name="Venkata Ramana C."/>
            <person name="Sasikala C."/>
        </authorList>
    </citation>
    <scope>NUCLEOTIDE SEQUENCE</scope>
    <source>
        <strain evidence="1">JY119</strain>
    </source>
</reference>
<dbReference type="EMBL" id="JAMKPW020000013">
    <property type="protein sequence ID" value="KAK8211461.1"/>
    <property type="molecule type" value="Genomic_DNA"/>
</dbReference>
<keyword evidence="2" id="KW-1185">Reference proteome</keyword>